<feature type="domain" description="Signal transduction histidine kinase internal region" evidence="2">
    <location>
        <begin position="155"/>
        <end position="233"/>
    </location>
</feature>
<protein>
    <submittedName>
        <fullName evidence="3">Histidine kinase</fullName>
    </submittedName>
</protein>
<evidence type="ECO:0000256" key="1">
    <source>
        <dbReference type="SAM" id="Phobius"/>
    </source>
</evidence>
<dbReference type="InterPro" id="IPR010559">
    <property type="entry name" value="Sig_transdc_His_kin_internal"/>
</dbReference>
<keyword evidence="1" id="KW-0472">Membrane</keyword>
<dbReference type="InterPro" id="IPR036890">
    <property type="entry name" value="HATPase_C_sf"/>
</dbReference>
<dbReference type="SUPFAM" id="SSF55874">
    <property type="entry name" value="ATPase domain of HSP90 chaperone/DNA topoisomerase II/histidine kinase"/>
    <property type="match status" value="1"/>
</dbReference>
<name>A0ABT8RAI0_9BACT</name>
<evidence type="ECO:0000313" key="3">
    <source>
        <dbReference type="EMBL" id="MDO1447715.1"/>
    </source>
</evidence>
<accession>A0ABT8RAI0</accession>
<dbReference type="RefSeq" id="WP_302038519.1">
    <property type="nucleotide sequence ID" value="NZ_JAUKPO010000008.1"/>
</dbReference>
<dbReference type="Pfam" id="PF06580">
    <property type="entry name" value="His_kinase"/>
    <property type="match status" value="1"/>
</dbReference>
<dbReference type="InterPro" id="IPR050640">
    <property type="entry name" value="Bact_2-comp_sensor_kinase"/>
</dbReference>
<dbReference type="Gene3D" id="3.30.565.10">
    <property type="entry name" value="Histidine kinase-like ATPase, C-terminal domain"/>
    <property type="match status" value="1"/>
</dbReference>
<evidence type="ECO:0000259" key="2">
    <source>
        <dbReference type="Pfam" id="PF06580"/>
    </source>
</evidence>
<sequence>MDKRKVYWLCQIGGWSAYSLNELALYSFSFGYSDGLLINAIVTIVLGICITHLYRLAIKRLSWLDLPLSQLIPRIAASVMFMAIIMVMLSVLLDYYTVPDIRKYFSLTSMVFFVISWGKQLLLWSVIYHLFQYFERSKKNEVEKVKLSSSVKEFEAKILRSQLNPHFMFNALNSIRALVLENPERAQISVTRLSNILRNSLLADRRRTVTLEEELKTVQDYLALEKIRYEDRLNAQLNIEPSTLSVQIPPMMVQTLVENAVKHGISKPLKGGFITVDSTIKGDFAYILIRNTGILQQVNSDGFGLVNTTQRLALTFGSQAHFEIKQESAEVVCAQLTIPLASAQEAPKNQILSRNKQLINTPSATSIQGKLA</sequence>
<dbReference type="EMBL" id="JAUKPO010000008">
    <property type="protein sequence ID" value="MDO1447715.1"/>
    <property type="molecule type" value="Genomic_DNA"/>
</dbReference>
<dbReference type="GO" id="GO:0016301">
    <property type="term" value="F:kinase activity"/>
    <property type="evidence" value="ECO:0007669"/>
    <property type="project" value="UniProtKB-KW"/>
</dbReference>
<keyword evidence="3" id="KW-0808">Transferase</keyword>
<feature type="transmembrane region" description="Helical" evidence="1">
    <location>
        <begin position="110"/>
        <end position="131"/>
    </location>
</feature>
<proteinExistence type="predicted"/>
<organism evidence="3 4">
    <name type="scientific">Rhodocytophaga aerolata</name>
    <dbReference type="NCBI Taxonomy" id="455078"/>
    <lineage>
        <taxon>Bacteria</taxon>
        <taxon>Pseudomonadati</taxon>
        <taxon>Bacteroidota</taxon>
        <taxon>Cytophagia</taxon>
        <taxon>Cytophagales</taxon>
        <taxon>Rhodocytophagaceae</taxon>
        <taxon>Rhodocytophaga</taxon>
    </lineage>
</organism>
<evidence type="ECO:0000313" key="4">
    <source>
        <dbReference type="Proteomes" id="UP001168528"/>
    </source>
</evidence>
<dbReference type="Proteomes" id="UP001168528">
    <property type="component" value="Unassembled WGS sequence"/>
</dbReference>
<keyword evidence="1" id="KW-0812">Transmembrane</keyword>
<dbReference type="PANTHER" id="PTHR34220:SF7">
    <property type="entry name" value="SENSOR HISTIDINE KINASE YPDA"/>
    <property type="match status" value="1"/>
</dbReference>
<reference evidence="3" key="1">
    <citation type="submission" date="2023-07" db="EMBL/GenBank/DDBJ databases">
        <title>The genome sequence of Rhodocytophaga aerolata KACC 12507.</title>
        <authorList>
            <person name="Zhang X."/>
        </authorList>
    </citation>
    <scope>NUCLEOTIDE SEQUENCE</scope>
    <source>
        <strain evidence="3">KACC 12507</strain>
    </source>
</reference>
<feature type="transmembrane region" description="Helical" evidence="1">
    <location>
        <begin position="75"/>
        <end position="98"/>
    </location>
</feature>
<dbReference type="PANTHER" id="PTHR34220">
    <property type="entry name" value="SENSOR HISTIDINE KINASE YPDA"/>
    <property type="match status" value="1"/>
</dbReference>
<keyword evidence="1" id="KW-1133">Transmembrane helix</keyword>
<comment type="caution">
    <text evidence="3">The sequence shown here is derived from an EMBL/GenBank/DDBJ whole genome shotgun (WGS) entry which is preliminary data.</text>
</comment>
<gene>
    <name evidence="3" type="ORF">Q0590_15700</name>
</gene>
<keyword evidence="3" id="KW-0418">Kinase</keyword>
<keyword evidence="4" id="KW-1185">Reference proteome</keyword>
<feature type="transmembrane region" description="Helical" evidence="1">
    <location>
        <begin position="36"/>
        <end position="54"/>
    </location>
</feature>